<proteinExistence type="inferred from homology"/>
<reference evidence="5 6" key="1">
    <citation type="submission" date="2020-11" db="EMBL/GenBank/DDBJ databases">
        <title>Arthrobacter antarcticus sp. nov., isolated from Antarctic Soil.</title>
        <authorList>
            <person name="Li J."/>
        </authorList>
    </citation>
    <scope>NUCLEOTIDE SEQUENCE [LARGE SCALE GENOMIC DNA]</scope>
    <source>
        <strain evidence="5 6">Z1-20</strain>
    </source>
</reference>
<dbReference type="InterPro" id="IPR052021">
    <property type="entry name" value="Type-I_RS_S_subunit"/>
</dbReference>
<dbReference type="RefSeq" id="WP_196397583.1">
    <property type="nucleotide sequence ID" value="NZ_JADNYM010000019.1"/>
</dbReference>
<keyword evidence="5" id="KW-0540">Nuclease</keyword>
<protein>
    <submittedName>
        <fullName evidence="5">Restriction endonuclease subunit S</fullName>
    </submittedName>
</protein>
<evidence type="ECO:0000256" key="1">
    <source>
        <dbReference type="ARBA" id="ARBA00010923"/>
    </source>
</evidence>
<dbReference type="GO" id="GO:0003677">
    <property type="term" value="F:DNA binding"/>
    <property type="evidence" value="ECO:0007669"/>
    <property type="project" value="UniProtKB-KW"/>
</dbReference>
<dbReference type="GO" id="GO:0004519">
    <property type="term" value="F:endonuclease activity"/>
    <property type="evidence" value="ECO:0007669"/>
    <property type="project" value="UniProtKB-KW"/>
</dbReference>
<evidence type="ECO:0000256" key="2">
    <source>
        <dbReference type="ARBA" id="ARBA00022747"/>
    </source>
</evidence>
<dbReference type="InterPro" id="IPR000055">
    <property type="entry name" value="Restrct_endonuc_typeI_TRD"/>
</dbReference>
<name>A0A931CTI6_9MICC</name>
<comment type="caution">
    <text evidence="5">The sequence shown here is derived from an EMBL/GenBank/DDBJ whole genome shotgun (WGS) entry which is preliminary data.</text>
</comment>
<feature type="domain" description="Type I restriction modification DNA specificity" evidence="4">
    <location>
        <begin position="4"/>
        <end position="152"/>
    </location>
</feature>
<dbReference type="Proteomes" id="UP000655366">
    <property type="component" value="Unassembled WGS sequence"/>
</dbReference>
<dbReference type="Gene3D" id="3.90.220.20">
    <property type="entry name" value="DNA methylase specificity domains"/>
    <property type="match status" value="2"/>
</dbReference>
<organism evidence="5 6">
    <name type="scientific">Arthrobacter terrae</name>
    <dbReference type="NCBI Taxonomy" id="2935737"/>
    <lineage>
        <taxon>Bacteria</taxon>
        <taxon>Bacillati</taxon>
        <taxon>Actinomycetota</taxon>
        <taxon>Actinomycetes</taxon>
        <taxon>Micrococcales</taxon>
        <taxon>Micrococcaceae</taxon>
        <taxon>Arthrobacter</taxon>
    </lineage>
</organism>
<dbReference type="GO" id="GO:0009307">
    <property type="term" value="P:DNA restriction-modification system"/>
    <property type="evidence" value="ECO:0007669"/>
    <property type="project" value="UniProtKB-KW"/>
</dbReference>
<dbReference type="CDD" id="cd17243">
    <property type="entry name" value="RMtype1_S_AchA6I-TRD2-CR2_like"/>
    <property type="match status" value="1"/>
</dbReference>
<accession>A0A931CTI6</accession>
<evidence type="ECO:0000259" key="4">
    <source>
        <dbReference type="Pfam" id="PF01420"/>
    </source>
</evidence>
<dbReference type="CDD" id="cd17267">
    <property type="entry name" value="RMtype1_S_EcoAO83I-TRD1-CR1_like"/>
    <property type="match status" value="1"/>
</dbReference>
<dbReference type="Gene3D" id="1.10.287.1120">
    <property type="entry name" value="Bipartite methylase S protein"/>
    <property type="match status" value="1"/>
</dbReference>
<gene>
    <name evidence="5" type="ORF">IV500_14815</name>
</gene>
<feature type="domain" description="Type I restriction modification DNA specificity" evidence="4">
    <location>
        <begin position="218"/>
        <end position="310"/>
    </location>
</feature>
<keyword evidence="6" id="KW-1185">Reference proteome</keyword>
<keyword evidence="5" id="KW-0255">Endonuclease</keyword>
<evidence type="ECO:0000313" key="6">
    <source>
        <dbReference type="Proteomes" id="UP000655366"/>
    </source>
</evidence>
<dbReference type="PANTHER" id="PTHR30408">
    <property type="entry name" value="TYPE-1 RESTRICTION ENZYME ECOKI SPECIFICITY PROTEIN"/>
    <property type="match status" value="1"/>
</dbReference>
<dbReference type="Pfam" id="PF01420">
    <property type="entry name" value="Methylase_S"/>
    <property type="match status" value="2"/>
</dbReference>
<dbReference type="SUPFAM" id="SSF116734">
    <property type="entry name" value="DNA methylase specificity domain"/>
    <property type="match status" value="2"/>
</dbReference>
<evidence type="ECO:0000256" key="3">
    <source>
        <dbReference type="ARBA" id="ARBA00023125"/>
    </source>
</evidence>
<sequence length="373" mass="40306">MTIPQGWRIMPLSEIVSIQRGFDLPHQARRPGPFPVLTSGDTGGFHDEGPIKGPGVTIGRATNLGQPKWSDGDFWPHNTTMFVKDFMGNEPRWVFHFFENTDLAGYDSGSVQPMLNRNYIAHVPVFVPPIAEQRAIAEVLGALDDKIAANTKLASTASDLAGLAYDRMASQLESLPMSTVLKPVLGGTPPRSRGDLWMGDRLWASAKDITGADFGVVTDTDEKITDLAVTTTKAKPLPTGSVILTARGTVGAVARLAEPASFNQSCYGFVPGAVPPGVLYFSVLRATQRAKEIAHGSVFDTITMKTFDHLVFPNFDNEALASTERHIGPVLAAITARVMENAKLAATRDALLPQLMSGRLRVRDAEKVLEDAV</sequence>
<evidence type="ECO:0000313" key="5">
    <source>
        <dbReference type="EMBL" id="MBG0740649.1"/>
    </source>
</evidence>
<dbReference type="InterPro" id="IPR044946">
    <property type="entry name" value="Restrct_endonuc_typeI_TRD_sf"/>
</dbReference>
<dbReference type="PANTHER" id="PTHR30408:SF12">
    <property type="entry name" value="TYPE I RESTRICTION ENZYME MJAVIII SPECIFICITY SUBUNIT"/>
    <property type="match status" value="1"/>
</dbReference>
<keyword evidence="3" id="KW-0238">DNA-binding</keyword>
<keyword evidence="2" id="KW-0680">Restriction system</keyword>
<dbReference type="AlphaFoldDB" id="A0A931CTI6"/>
<keyword evidence="5" id="KW-0378">Hydrolase</keyword>
<dbReference type="EMBL" id="JADNYM010000019">
    <property type="protein sequence ID" value="MBG0740649.1"/>
    <property type="molecule type" value="Genomic_DNA"/>
</dbReference>
<comment type="similarity">
    <text evidence="1">Belongs to the type-I restriction system S methylase family.</text>
</comment>